<evidence type="ECO:0000256" key="2">
    <source>
        <dbReference type="SAM" id="Phobius"/>
    </source>
</evidence>
<dbReference type="EMBL" id="JAACJM010000113">
    <property type="protein sequence ID" value="KAF5345331.1"/>
    <property type="molecule type" value="Genomic_DNA"/>
</dbReference>
<proteinExistence type="predicted"/>
<protein>
    <submittedName>
        <fullName evidence="3">Uncharacterized protein</fullName>
    </submittedName>
</protein>
<organism evidence="3 4">
    <name type="scientific">Tetrapyrgos nigripes</name>
    <dbReference type="NCBI Taxonomy" id="182062"/>
    <lineage>
        <taxon>Eukaryota</taxon>
        <taxon>Fungi</taxon>
        <taxon>Dikarya</taxon>
        <taxon>Basidiomycota</taxon>
        <taxon>Agaricomycotina</taxon>
        <taxon>Agaricomycetes</taxon>
        <taxon>Agaricomycetidae</taxon>
        <taxon>Agaricales</taxon>
        <taxon>Marasmiineae</taxon>
        <taxon>Marasmiaceae</taxon>
        <taxon>Tetrapyrgos</taxon>
    </lineage>
</organism>
<name>A0A8H5CQP8_9AGAR</name>
<sequence>MPSVVFRSELPRSIARRAEALSHDAYVVTVAVSTIGGLALGLALLLMVVKFVKNRPVEVLVEDDHVCFLSPVSPDNYEKTKSVPQSIRLGLSQTLSPPPPVYVAGSHLTTPHLPRLIIPEISFNRSRRSQSDKTPRFRIKRVPVPRLSQLPPTPLSRTPKFVKRMSRNFRGGLPSSVRPIKGQDADKTRSYLV</sequence>
<feature type="region of interest" description="Disordered" evidence="1">
    <location>
        <begin position="168"/>
        <end position="193"/>
    </location>
</feature>
<keyword evidence="2" id="KW-0472">Membrane</keyword>
<comment type="caution">
    <text evidence="3">The sequence shown here is derived from an EMBL/GenBank/DDBJ whole genome shotgun (WGS) entry which is preliminary data.</text>
</comment>
<gene>
    <name evidence="3" type="ORF">D9758_008492</name>
</gene>
<keyword evidence="2" id="KW-1133">Transmembrane helix</keyword>
<feature type="compositionally biased region" description="Basic and acidic residues" evidence="1">
    <location>
        <begin position="181"/>
        <end position="193"/>
    </location>
</feature>
<evidence type="ECO:0000313" key="4">
    <source>
        <dbReference type="Proteomes" id="UP000559256"/>
    </source>
</evidence>
<evidence type="ECO:0000313" key="3">
    <source>
        <dbReference type="EMBL" id="KAF5345331.1"/>
    </source>
</evidence>
<accession>A0A8H5CQP8</accession>
<dbReference type="AlphaFoldDB" id="A0A8H5CQP8"/>
<reference evidence="3 4" key="1">
    <citation type="journal article" date="2020" name="ISME J.">
        <title>Uncovering the hidden diversity of litter-decomposition mechanisms in mushroom-forming fungi.</title>
        <authorList>
            <person name="Floudas D."/>
            <person name="Bentzer J."/>
            <person name="Ahren D."/>
            <person name="Johansson T."/>
            <person name="Persson P."/>
            <person name="Tunlid A."/>
        </authorList>
    </citation>
    <scope>NUCLEOTIDE SEQUENCE [LARGE SCALE GENOMIC DNA]</scope>
    <source>
        <strain evidence="3 4">CBS 291.85</strain>
    </source>
</reference>
<feature type="transmembrane region" description="Helical" evidence="2">
    <location>
        <begin position="25"/>
        <end position="49"/>
    </location>
</feature>
<evidence type="ECO:0000256" key="1">
    <source>
        <dbReference type="SAM" id="MobiDB-lite"/>
    </source>
</evidence>
<keyword evidence="4" id="KW-1185">Reference proteome</keyword>
<keyword evidence="2" id="KW-0812">Transmembrane</keyword>
<dbReference type="Proteomes" id="UP000559256">
    <property type="component" value="Unassembled WGS sequence"/>
</dbReference>